<gene>
    <name evidence="3" type="ORF">F4560_006507</name>
</gene>
<name>A0A7W9HRQ9_9PSEU</name>
<feature type="region of interest" description="Disordered" evidence="1">
    <location>
        <begin position="812"/>
        <end position="833"/>
    </location>
</feature>
<proteinExistence type="predicted"/>
<feature type="region of interest" description="Disordered" evidence="1">
    <location>
        <begin position="610"/>
        <end position="686"/>
    </location>
</feature>
<accession>A0A7W9HRQ9</accession>
<dbReference type="Proteomes" id="UP000552097">
    <property type="component" value="Unassembled WGS sequence"/>
</dbReference>
<feature type="signal peptide" evidence="2">
    <location>
        <begin position="1"/>
        <end position="28"/>
    </location>
</feature>
<feature type="compositionally biased region" description="Polar residues" evidence="1">
    <location>
        <begin position="671"/>
        <end position="682"/>
    </location>
</feature>
<keyword evidence="2" id="KW-0732">Signal</keyword>
<keyword evidence="4" id="KW-1185">Reference proteome</keyword>
<protein>
    <recommendedName>
        <fullName evidence="5">Small secreted domain DUF320</fullName>
    </recommendedName>
</protein>
<reference evidence="3 4" key="1">
    <citation type="submission" date="2020-08" db="EMBL/GenBank/DDBJ databases">
        <title>Sequencing the genomes of 1000 actinobacteria strains.</title>
        <authorList>
            <person name="Klenk H.-P."/>
        </authorList>
    </citation>
    <scope>NUCLEOTIDE SEQUENCE [LARGE SCALE GENOMIC DNA]</scope>
    <source>
        <strain evidence="3 4">DSM 45486</strain>
    </source>
</reference>
<feature type="compositionally biased region" description="Polar residues" evidence="1">
    <location>
        <begin position="394"/>
        <end position="409"/>
    </location>
</feature>
<organism evidence="3 4">
    <name type="scientific">Saccharothrix ecbatanensis</name>
    <dbReference type="NCBI Taxonomy" id="1105145"/>
    <lineage>
        <taxon>Bacteria</taxon>
        <taxon>Bacillati</taxon>
        <taxon>Actinomycetota</taxon>
        <taxon>Actinomycetes</taxon>
        <taxon>Pseudonocardiales</taxon>
        <taxon>Pseudonocardiaceae</taxon>
        <taxon>Saccharothrix</taxon>
    </lineage>
</organism>
<feature type="region of interest" description="Disordered" evidence="1">
    <location>
        <begin position="394"/>
        <end position="418"/>
    </location>
</feature>
<sequence length="1150" mass="113078">MHTWAKRGLQTALVTGGLLMLGTGIASAQDNVNPDAPPNPLDAKVRIPVDVDQNTLGTPVGAHDLPEIHREISTPTATGLLPGRLAEPANPLVRNAREGLRSVDTSHITRGNTADADVVVPVSACGNAIAAGGDAYIDRDCSRSVTEAGDVKADGSYGTLAGNVAHAAAAVSPQADGNAVAALANAESRGSSEQRAVAGGDVKTSGQDGSLSGNIAAVQGALPVQVTDNAVAAGGNSHTDASTSNSTAAGGSLSTTGDRSTGGGNVLGTPLATIVAVSGNGVAAAGTADTLAENRASSDAGDTRVNSYGTPMWSTTSGDASTLAGNTVQPAFAGPVATGDNALTGGGLTRVDNSMEHTAEAGGNSSTSGQDSVLSGNFADAPVALPVSNAGNATSGVGTTSARHSNEATATAGGDTFTHGDRSVLSSNGAHLPPAGAVDLCGNGTTAGGIAEGGCNNDVVADSGGYNGTTGNDAVGSGNVGQVPIGAPAEAFGNGVGAVGTPSGRATEHKVIRSGRVPTSIDDNGTVSSNVVSTPTALGGQVFGNSTGAVANPTSRSDSDTTIDLGNPPSANGRHGSASGNVVHVPTSNPAQVFGGSVVGVGNSVAAANSRMDSRSGGATMTNGDEGSFSGNVVSLPESSSPQVFGSAVGAGGNARSDSGNDFLSRAGGDVQTSGDDGSFSGNGVGAQPAVPLQVFGDAVSVAGNGSSRTTNKSGLVAGGRHLTSADDSAWSGNLVTAPAGVSPAVHGDAVSVGGLADTATGSNASSRSGGETTTSGYGAVSARDFEAPTEAFARLFGIPLDVLGTATANTQDRNDVRTGSDKGDAPVGDATRGIELPASVDSLMGATELPSLAMLRDLPGYLLPLNTPRLGGLHGLPVTGAADVDPASRAALPPTSGIALPAVPDLDGATTVLPKVELPTEQLPAVPGVDALAPVTNQLRVGETDPLGWFEQAQHVLPSIADRLLGGTTRELPVVSGATRELPVVSGATRELPVVSGATRELPVVSGATRELPVVSDADADERSFGGTLPLVGTVPVDGTLPVVGRFGPLPDLQRLPLKSVPAAHQVARGLSVAIPAALPFVLPVPGVAQPRTAAPAVPPMALTGLNLNPTQGIRANEIADRTQAPALAGIDARSVFNSLEDTTVMPRI</sequence>
<dbReference type="RefSeq" id="WP_184926540.1">
    <property type="nucleotide sequence ID" value="NZ_JACHMO010000001.1"/>
</dbReference>
<evidence type="ECO:0000313" key="4">
    <source>
        <dbReference type="Proteomes" id="UP000552097"/>
    </source>
</evidence>
<evidence type="ECO:0000256" key="2">
    <source>
        <dbReference type="SAM" id="SignalP"/>
    </source>
</evidence>
<evidence type="ECO:0000313" key="3">
    <source>
        <dbReference type="EMBL" id="MBB5806739.1"/>
    </source>
</evidence>
<comment type="caution">
    <text evidence="3">The sequence shown here is derived from an EMBL/GenBank/DDBJ whole genome shotgun (WGS) entry which is preliminary data.</text>
</comment>
<feature type="compositionally biased region" description="Polar residues" evidence="1">
    <location>
        <begin position="617"/>
        <end position="644"/>
    </location>
</feature>
<feature type="compositionally biased region" description="Low complexity" evidence="1">
    <location>
        <begin position="239"/>
        <end position="257"/>
    </location>
</feature>
<evidence type="ECO:0008006" key="5">
    <source>
        <dbReference type="Google" id="ProtNLM"/>
    </source>
</evidence>
<feature type="compositionally biased region" description="Polar residues" evidence="1">
    <location>
        <begin position="543"/>
        <end position="564"/>
    </location>
</feature>
<evidence type="ECO:0000256" key="1">
    <source>
        <dbReference type="SAM" id="MobiDB-lite"/>
    </source>
</evidence>
<feature type="region of interest" description="Disordered" evidence="1">
    <location>
        <begin position="186"/>
        <end position="207"/>
    </location>
</feature>
<feature type="compositionally biased region" description="Basic and acidic residues" evidence="1">
    <location>
        <begin position="813"/>
        <end position="825"/>
    </location>
</feature>
<feature type="region of interest" description="Disordered" evidence="1">
    <location>
        <begin position="543"/>
        <end position="578"/>
    </location>
</feature>
<feature type="region of interest" description="Disordered" evidence="1">
    <location>
        <begin position="233"/>
        <end position="264"/>
    </location>
</feature>
<dbReference type="AlphaFoldDB" id="A0A7W9HRQ9"/>
<dbReference type="EMBL" id="JACHMO010000001">
    <property type="protein sequence ID" value="MBB5806739.1"/>
    <property type="molecule type" value="Genomic_DNA"/>
</dbReference>
<feature type="chain" id="PRO_5030732185" description="Small secreted domain DUF320" evidence="2">
    <location>
        <begin position="29"/>
        <end position="1150"/>
    </location>
</feature>